<dbReference type="STRING" id="413071.G9N0M4"/>
<keyword evidence="5" id="KW-1185">Reference proteome</keyword>
<name>G9N0M4_HYPVG</name>
<dbReference type="SMART" id="SM00248">
    <property type="entry name" value="ANK"/>
    <property type="match status" value="3"/>
</dbReference>
<gene>
    <name evidence="4" type="ORF">TRIVIDRAFT_156018</name>
</gene>
<dbReference type="InterPro" id="IPR036770">
    <property type="entry name" value="Ankyrin_rpt-contain_sf"/>
</dbReference>
<feature type="non-terminal residue" evidence="4">
    <location>
        <position position="1"/>
    </location>
</feature>
<dbReference type="InParanoid" id="G9N0M4"/>
<evidence type="ECO:0000256" key="2">
    <source>
        <dbReference type="ARBA" id="ARBA00023043"/>
    </source>
</evidence>
<evidence type="ECO:0000256" key="1">
    <source>
        <dbReference type="ARBA" id="ARBA00022737"/>
    </source>
</evidence>
<dbReference type="InterPro" id="IPR002110">
    <property type="entry name" value="Ankyrin_rpt"/>
</dbReference>
<dbReference type="Gene3D" id="1.25.40.20">
    <property type="entry name" value="Ankyrin repeat-containing domain"/>
    <property type="match status" value="1"/>
</dbReference>
<keyword evidence="1" id="KW-0677">Repeat</keyword>
<protein>
    <submittedName>
        <fullName evidence="4">Uncharacterized protein</fullName>
    </submittedName>
</protein>
<dbReference type="Proteomes" id="UP000007115">
    <property type="component" value="Unassembled WGS sequence"/>
</dbReference>
<evidence type="ECO:0000313" key="4">
    <source>
        <dbReference type="EMBL" id="EHK19906.1"/>
    </source>
</evidence>
<evidence type="ECO:0000313" key="5">
    <source>
        <dbReference type="Proteomes" id="UP000007115"/>
    </source>
</evidence>
<feature type="compositionally biased region" description="Acidic residues" evidence="3">
    <location>
        <begin position="116"/>
        <end position="131"/>
    </location>
</feature>
<dbReference type="OrthoDB" id="71307at2759"/>
<dbReference type="GeneID" id="25788332"/>
<feature type="compositionally biased region" description="Basic and acidic residues" evidence="3">
    <location>
        <begin position="138"/>
        <end position="147"/>
    </location>
</feature>
<dbReference type="HOGENOM" id="CLU_1656304_0_0_1"/>
<organism evidence="4 5">
    <name type="scientific">Hypocrea virens (strain Gv29-8 / FGSC 10586)</name>
    <name type="common">Gliocladium virens</name>
    <name type="synonym">Trichoderma virens</name>
    <dbReference type="NCBI Taxonomy" id="413071"/>
    <lineage>
        <taxon>Eukaryota</taxon>
        <taxon>Fungi</taxon>
        <taxon>Dikarya</taxon>
        <taxon>Ascomycota</taxon>
        <taxon>Pezizomycotina</taxon>
        <taxon>Sordariomycetes</taxon>
        <taxon>Hypocreomycetidae</taxon>
        <taxon>Hypocreales</taxon>
        <taxon>Hypocreaceae</taxon>
        <taxon>Trichoderma</taxon>
    </lineage>
</organism>
<keyword evidence="2" id="KW-0040">ANK repeat</keyword>
<accession>G9N0M4</accession>
<dbReference type="VEuPathDB" id="FungiDB:TRIVIDRAFT_156018"/>
<proteinExistence type="predicted"/>
<evidence type="ECO:0000256" key="3">
    <source>
        <dbReference type="SAM" id="MobiDB-lite"/>
    </source>
</evidence>
<feature type="region of interest" description="Disordered" evidence="3">
    <location>
        <begin position="116"/>
        <end position="160"/>
    </location>
</feature>
<dbReference type="Pfam" id="PF12796">
    <property type="entry name" value="Ank_2"/>
    <property type="match status" value="1"/>
</dbReference>
<dbReference type="AlphaFoldDB" id="G9N0M4"/>
<dbReference type="EMBL" id="ABDF02000082">
    <property type="protein sequence ID" value="EHK19906.1"/>
    <property type="molecule type" value="Genomic_DNA"/>
</dbReference>
<dbReference type="SUPFAM" id="SSF48403">
    <property type="entry name" value="Ankyrin repeat"/>
    <property type="match status" value="1"/>
</dbReference>
<dbReference type="eggNOG" id="KOG4412">
    <property type="taxonomic scope" value="Eukaryota"/>
</dbReference>
<comment type="caution">
    <text evidence="4">The sequence shown here is derived from an EMBL/GenBank/DDBJ whole genome shotgun (WGS) entry which is preliminary data.</text>
</comment>
<dbReference type="RefSeq" id="XP_013954101.1">
    <property type="nucleotide sequence ID" value="XM_014098626.1"/>
</dbReference>
<reference evidence="4 5" key="1">
    <citation type="journal article" date="2011" name="Genome Biol.">
        <title>Comparative genome sequence analysis underscores mycoparasitism as the ancestral life style of Trichoderma.</title>
        <authorList>
            <person name="Kubicek C.P."/>
            <person name="Herrera-Estrella A."/>
            <person name="Seidl-Seiboth V."/>
            <person name="Martinez D.A."/>
            <person name="Druzhinina I.S."/>
            <person name="Thon M."/>
            <person name="Zeilinger S."/>
            <person name="Casas-Flores S."/>
            <person name="Horwitz B.A."/>
            <person name="Mukherjee P.K."/>
            <person name="Mukherjee M."/>
            <person name="Kredics L."/>
            <person name="Alcaraz L.D."/>
            <person name="Aerts A."/>
            <person name="Antal Z."/>
            <person name="Atanasova L."/>
            <person name="Cervantes-Badillo M.G."/>
            <person name="Challacombe J."/>
            <person name="Chertkov O."/>
            <person name="McCluskey K."/>
            <person name="Coulpier F."/>
            <person name="Deshpande N."/>
            <person name="von Doehren H."/>
            <person name="Ebbole D.J."/>
            <person name="Esquivel-Naranjo E.U."/>
            <person name="Fekete E."/>
            <person name="Flipphi M."/>
            <person name="Glaser F."/>
            <person name="Gomez-Rodriguez E.Y."/>
            <person name="Gruber S."/>
            <person name="Han C."/>
            <person name="Henrissat B."/>
            <person name="Hermosa R."/>
            <person name="Hernandez-Onate M."/>
            <person name="Karaffa L."/>
            <person name="Kosti I."/>
            <person name="Le Crom S."/>
            <person name="Lindquist E."/>
            <person name="Lucas S."/>
            <person name="Luebeck M."/>
            <person name="Luebeck P.S."/>
            <person name="Margeot A."/>
            <person name="Metz B."/>
            <person name="Misra M."/>
            <person name="Nevalainen H."/>
            <person name="Omann M."/>
            <person name="Packer N."/>
            <person name="Perrone G."/>
            <person name="Uresti-Rivera E.E."/>
            <person name="Salamov A."/>
            <person name="Schmoll M."/>
            <person name="Seiboth B."/>
            <person name="Shapiro H."/>
            <person name="Sukno S."/>
            <person name="Tamayo-Ramos J.A."/>
            <person name="Tisch D."/>
            <person name="Wiest A."/>
            <person name="Wilkinson H.H."/>
            <person name="Zhang M."/>
            <person name="Coutinho P.M."/>
            <person name="Kenerley C.M."/>
            <person name="Monte E."/>
            <person name="Baker S.E."/>
            <person name="Grigoriev I.V."/>
        </authorList>
    </citation>
    <scope>NUCLEOTIDE SEQUENCE [LARGE SCALE GENOMIC DNA]</scope>
    <source>
        <strain evidence="5">Gv29-8 / FGSC 10586</strain>
    </source>
</reference>
<sequence>YTATKVLMDNRANVNYRQPNGRAILHMAVERASRDIIALLLEADTTIVGVVDNDGFSPLSFAVMCGNHDAVTTLLAIGKVDIESADNFGRMPMWYAKNQAKDERLVQILLRHSTEDLDVDDSDNPDSDDDLGPSVALPEKESKRRLSNDASDTLPRKRRH</sequence>
<dbReference type="PANTHER" id="PTHR24198:SF165">
    <property type="entry name" value="ANKYRIN REPEAT-CONTAINING PROTEIN-RELATED"/>
    <property type="match status" value="1"/>
</dbReference>
<dbReference type="PANTHER" id="PTHR24198">
    <property type="entry name" value="ANKYRIN REPEAT AND PROTEIN KINASE DOMAIN-CONTAINING PROTEIN"/>
    <property type="match status" value="1"/>
</dbReference>